<name>A0A7Z7HTS2_9PROT</name>
<evidence type="ECO:0000313" key="1">
    <source>
        <dbReference type="EMBL" id="SMB31319.1"/>
    </source>
</evidence>
<reference evidence="1" key="1">
    <citation type="submission" date="2017-03" db="EMBL/GenBank/DDBJ databases">
        <authorList>
            <consortium name="AG Boll"/>
        </authorList>
    </citation>
    <scope>NUCLEOTIDE SEQUENCE [LARGE SCALE GENOMIC DNA]</scope>
    <source>
        <strain evidence="1">Chol</strain>
    </source>
</reference>
<protein>
    <submittedName>
        <fullName evidence="1">Uncharacterized protein</fullName>
    </submittedName>
</protein>
<accession>A0A7Z7HTS2</accession>
<evidence type="ECO:0000313" key="2">
    <source>
        <dbReference type="Proteomes" id="UP000242886"/>
    </source>
</evidence>
<dbReference type="RefSeq" id="WP_154717250.1">
    <property type="nucleotide sequence ID" value="NZ_LT837803.1"/>
</dbReference>
<organism evidence="1 2">
    <name type="scientific">Sterolibacterium denitrificans</name>
    <dbReference type="NCBI Taxonomy" id="157592"/>
    <lineage>
        <taxon>Bacteria</taxon>
        <taxon>Pseudomonadati</taxon>
        <taxon>Pseudomonadota</taxon>
        <taxon>Betaproteobacteria</taxon>
        <taxon>Nitrosomonadales</taxon>
        <taxon>Sterolibacteriaceae</taxon>
        <taxon>Sterolibacterium</taxon>
    </lineage>
</organism>
<dbReference type="Proteomes" id="UP000242886">
    <property type="component" value="Chromosome SDENCHOL"/>
</dbReference>
<dbReference type="AlphaFoldDB" id="A0A7Z7HTS2"/>
<dbReference type="EMBL" id="LT837803">
    <property type="protein sequence ID" value="SMB31319.1"/>
    <property type="molecule type" value="Genomic_DNA"/>
</dbReference>
<sequence length="71" mass="7628">MSAKGCKALRQVAYSLGLGIARIAQPMPAGSRHDAKMTLAMNNGNKFIGLNCFCNVSNATRRAALPLRCFE</sequence>
<proteinExistence type="predicted"/>
<keyword evidence="2" id="KW-1185">Reference proteome</keyword>
<gene>
    <name evidence="1" type="ORF">SDENCHOL_21133</name>
</gene>